<dbReference type="Pfam" id="PF01871">
    <property type="entry name" value="AMMECR1"/>
    <property type="match status" value="1"/>
</dbReference>
<feature type="domain" description="AMMECR1" evidence="2">
    <location>
        <begin position="14"/>
        <end position="207"/>
    </location>
</feature>
<accession>A0A7J3ZMP5</accession>
<organism evidence="3">
    <name type="scientific">Fervidicoccus fontis</name>
    <dbReference type="NCBI Taxonomy" id="683846"/>
    <lineage>
        <taxon>Archaea</taxon>
        <taxon>Thermoproteota</taxon>
        <taxon>Thermoprotei</taxon>
        <taxon>Fervidicoccales</taxon>
        <taxon>Fervidicoccaceae</taxon>
        <taxon>Fervidicoccus</taxon>
    </lineage>
</organism>
<dbReference type="HAMAP" id="MF_00645">
    <property type="entry name" value="AMMECR1"/>
    <property type="match status" value="1"/>
</dbReference>
<dbReference type="EMBL" id="DRZC01000065">
    <property type="protein sequence ID" value="HHQ80710.1"/>
    <property type="molecule type" value="Genomic_DNA"/>
</dbReference>
<comment type="caution">
    <text evidence="3">The sequence shown here is derived from an EMBL/GenBank/DDBJ whole genome shotgun (WGS) entry which is preliminary data.</text>
</comment>
<dbReference type="NCBIfam" id="TIGR00296">
    <property type="entry name" value="TIGR00296 family protein"/>
    <property type="match status" value="1"/>
</dbReference>
<dbReference type="InterPro" id="IPR027485">
    <property type="entry name" value="AMMECR1_N"/>
</dbReference>
<dbReference type="Gene3D" id="3.30.700.20">
    <property type="entry name" value="Hypothetical protein ph0010, domain 1"/>
    <property type="match status" value="1"/>
</dbReference>
<dbReference type="Gene3D" id="3.30.1490.150">
    <property type="entry name" value="Hypothetical protein ph0010, domain 2"/>
    <property type="match status" value="1"/>
</dbReference>
<sequence>MEEAPIRPEELTLEDGEYLVKLARSAVEKALTREKLRLDRKKREKLRRKGAAFVTIEKLLETGAKVLRGCIGYVEPVGPLVEVVANAALASAFDDPRFPPLRLSELPFVIFEVTVLSEKRLLAGSPLERPKNVVIGRMGLIARRGPFSGLLLPQVAVEYGWDEETFLSQTCIKADLEPECWKSSDVEIFYFTGRIFAEKLPGGEVVEVELEAR</sequence>
<evidence type="ECO:0000259" key="2">
    <source>
        <dbReference type="PROSITE" id="PS51112"/>
    </source>
</evidence>
<proteinExistence type="inferred from homology"/>
<dbReference type="InterPro" id="IPR036071">
    <property type="entry name" value="AMMECR1_dom_sf"/>
</dbReference>
<dbReference type="InterPro" id="IPR023473">
    <property type="entry name" value="AMMECR1"/>
</dbReference>
<dbReference type="NCBIfam" id="TIGR04335">
    <property type="entry name" value="AmmeMemoSam_A"/>
    <property type="match status" value="1"/>
</dbReference>
<dbReference type="PANTHER" id="PTHR13016">
    <property type="entry name" value="AMMECR1 HOMOLOG"/>
    <property type="match status" value="1"/>
</dbReference>
<name>A0A7J3ZMP5_9CREN</name>
<evidence type="ECO:0000313" key="3">
    <source>
        <dbReference type="EMBL" id="HHQ80710.1"/>
    </source>
</evidence>
<protein>
    <recommendedName>
        <fullName evidence="1">Protein ENM78_04595</fullName>
    </recommendedName>
</protein>
<dbReference type="SUPFAM" id="SSF143447">
    <property type="entry name" value="AMMECR1-like"/>
    <property type="match status" value="1"/>
</dbReference>
<reference evidence="3" key="1">
    <citation type="journal article" date="2020" name="mSystems">
        <title>Genome- and Community-Level Interaction Insights into Carbon Utilization and Element Cycling Functions of Hydrothermarchaeota in Hydrothermal Sediment.</title>
        <authorList>
            <person name="Zhou Z."/>
            <person name="Liu Y."/>
            <person name="Xu W."/>
            <person name="Pan J."/>
            <person name="Luo Z.H."/>
            <person name="Li M."/>
        </authorList>
    </citation>
    <scope>NUCLEOTIDE SEQUENCE [LARGE SCALE GENOMIC DNA]</scope>
    <source>
        <strain evidence="3">SpSt-1116</strain>
    </source>
</reference>
<dbReference type="InterPro" id="IPR002733">
    <property type="entry name" value="AMMECR1_domain"/>
</dbReference>
<gene>
    <name evidence="3" type="ORF">ENM78_04595</name>
</gene>
<dbReference type="AlphaFoldDB" id="A0A7J3ZMP5"/>
<dbReference type="PANTHER" id="PTHR13016:SF0">
    <property type="entry name" value="AMME SYNDROME CANDIDATE GENE 1 PROTEIN"/>
    <property type="match status" value="1"/>
</dbReference>
<evidence type="ECO:0000256" key="1">
    <source>
        <dbReference type="HAMAP-Rule" id="MF_00645"/>
    </source>
</evidence>
<dbReference type="InterPro" id="IPR023472">
    <property type="entry name" value="Uncharacterised_MJ0810"/>
</dbReference>
<dbReference type="PROSITE" id="PS51112">
    <property type="entry name" value="AMMECR1"/>
    <property type="match status" value="1"/>
</dbReference>
<dbReference type="InterPro" id="IPR027623">
    <property type="entry name" value="AmmeMemoSam_A"/>
</dbReference>